<dbReference type="EMBL" id="CM046398">
    <property type="protein sequence ID" value="KAI8531196.1"/>
    <property type="molecule type" value="Genomic_DNA"/>
</dbReference>
<evidence type="ECO:0000313" key="2">
    <source>
        <dbReference type="Proteomes" id="UP001062846"/>
    </source>
</evidence>
<proteinExistence type="predicted"/>
<dbReference type="Proteomes" id="UP001062846">
    <property type="component" value="Chromosome 11"/>
</dbReference>
<keyword evidence="2" id="KW-1185">Reference proteome</keyword>
<accession>A0ACC0LRN9</accession>
<protein>
    <submittedName>
        <fullName evidence="1">Uncharacterized protein</fullName>
    </submittedName>
</protein>
<evidence type="ECO:0000313" key="1">
    <source>
        <dbReference type="EMBL" id="KAI8531196.1"/>
    </source>
</evidence>
<reference evidence="1" key="1">
    <citation type="submission" date="2022-02" db="EMBL/GenBank/DDBJ databases">
        <title>Plant Genome Project.</title>
        <authorList>
            <person name="Zhang R.-G."/>
        </authorList>
    </citation>
    <scope>NUCLEOTIDE SEQUENCE</scope>
    <source>
        <strain evidence="1">AT1</strain>
    </source>
</reference>
<comment type="caution">
    <text evidence="1">The sequence shown here is derived from an EMBL/GenBank/DDBJ whole genome shotgun (WGS) entry which is preliminary data.</text>
</comment>
<sequence>MGVIGLVDEVVAVQVVADQVDSFEVVSDMVVVDEDSVEVVADEDSVEVAVDEDSEGMVLMRKTNPSTNFFFKKKDANSEAESSLPSSNVDDQISLPIPIINPPNVENPTQKTQITEINEVEVNSLERDLGKRKRIYDYHPNQREKIRRFYIKEGPFQPILDSYPRTEISTKSRSFVKQWFSLHPSWLEYSPTLDAAFYLPCYLFSPPSGNMGFIVNGFRRWNKPTGETGALSNHVGKDPNSCHKVAQKLCEDLMNQPQHIERSFEDFTSGEVALNRLRVECSIQAAQYLATHGIAFRGHDERPNSLNRGNFLDLIVFMGRCNEKIAVACFELLISPPIGYLFSSTMASGRRVTEGTGGKNAFLGRVLEPQDAGAAAASSSSLLCATIPLFPALLPSSTLDLLKYTRSHTCHHQGRPLGKAQEARALGLKKQPKKGHPQYFC</sequence>
<gene>
    <name evidence="1" type="ORF">RHMOL_Rhmol11G0118400</name>
</gene>
<organism evidence="1 2">
    <name type="scientific">Rhododendron molle</name>
    <name type="common">Chinese azalea</name>
    <name type="synonym">Azalea mollis</name>
    <dbReference type="NCBI Taxonomy" id="49168"/>
    <lineage>
        <taxon>Eukaryota</taxon>
        <taxon>Viridiplantae</taxon>
        <taxon>Streptophyta</taxon>
        <taxon>Embryophyta</taxon>
        <taxon>Tracheophyta</taxon>
        <taxon>Spermatophyta</taxon>
        <taxon>Magnoliopsida</taxon>
        <taxon>eudicotyledons</taxon>
        <taxon>Gunneridae</taxon>
        <taxon>Pentapetalae</taxon>
        <taxon>asterids</taxon>
        <taxon>Ericales</taxon>
        <taxon>Ericaceae</taxon>
        <taxon>Ericoideae</taxon>
        <taxon>Rhodoreae</taxon>
        <taxon>Rhododendron</taxon>
    </lineage>
</organism>
<name>A0ACC0LRN9_RHOML</name>